<dbReference type="InterPro" id="IPR014710">
    <property type="entry name" value="RmlC-like_jellyroll"/>
</dbReference>
<dbReference type="PANTHER" id="PTHR21047:SF2">
    <property type="entry name" value="THYMIDINE DIPHOSPHO-4-KETO-RHAMNOSE 3,5-EPIMERASE"/>
    <property type="match status" value="1"/>
</dbReference>
<dbReference type="PANTHER" id="PTHR21047">
    <property type="entry name" value="DTDP-6-DEOXY-D-GLUCOSE-3,5 EPIMERASE"/>
    <property type="match status" value="1"/>
</dbReference>
<dbReference type="InterPro" id="IPR011051">
    <property type="entry name" value="RmlC_Cupin_sf"/>
</dbReference>
<name>A0AAW6B5S1_9BACL</name>
<evidence type="ECO:0000313" key="4">
    <source>
        <dbReference type="Proteomes" id="UP001212217"/>
    </source>
</evidence>
<dbReference type="SUPFAM" id="SSF51182">
    <property type="entry name" value="RmlC-like cupins"/>
    <property type="match status" value="1"/>
</dbReference>
<feature type="site" description="Participates in a stacking interaction with the thymidine ring of dTDP-4-oxo-6-deoxyglucose" evidence="2">
    <location>
        <position position="137"/>
    </location>
</feature>
<dbReference type="EMBL" id="JAQMFS010000108">
    <property type="protein sequence ID" value="MDB6186820.1"/>
    <property type="molecule type" value="Genomic_DNA"/>
</dbReference>
<comment type="caution">
    <text evidence="3">The sequence shown here is derived from an EMBL/GenBank/DDBJ whole genome shotgun (WGS) entry which is preliminary data.</text>
</comment>
<reference evidence="3" key="1">
    <citation type="submission" date="2023-08" db="EMBL/GenBank/DDBJ databases">
        <title>Dental plaque isolates bound by oral lectin ZG16B.</title>
        <authorList>
            <person name="Ghosh S."/>
        </authorList>
    </citation>
    <scope>NUCLEOTIDE SEQUENCE</scope>
    <source>
        <strain evidence="3">DP3_5B</strain>
    </source>
</reference>
<dbReference type="Pfam" id="PF00908">
    <property type="entry name" value="dTDP_sugar_isom"/>
    <property type="match status" value="1"/>
</dbReference>
<evidence type="ECO:0000256" key="2">
    <source>
        <dbReference type="PIRSR" id="PIRSR600888-3"/>
    </source>
</evidence>
<dbReference type="GO" id="GO:0019305">
    <property type="term" value="P:dTDP-rhamnose biosynthetic process"/>
    <property type="evidence" value="ECO:0007669"/>
    <property type="project" value="TreeGrafter"/>
</dbReference>
<dbReference type="AlphaFoldDB" id="A0AAW6B5S1"/>
<dbReference type="Gene3D" id="2.60.120.10">
    <property type="entry name" value="Jelly Rolls"/>
    <property type="match status" value="1"/>
</dbReference>
<organism evidence="3 4">
    <name type="scientific">Gemella haemolysans</name>
    <dbReference type="NCBI Taxonomy" id="1379"/>
    <lineage>
        <taxon>Bacteria</taxon>
        <taxon>Bacillati</taxon>
        <taxon>Bacillota</taxon>
        <taxon>Bacilli</taxon>
        <taxon>Bacillales</taxon>
        <taxon>Gemellaceae</taxon>
        <taxon>Gemella</taxon>
    </lineage>
</organism>
<evidence type="ECO:0000256" key="1">
    <source>
        <dbReference type="PIRSR" id="PIRSR600888-1"/>
    </source>
</evidence>
<sequence length="187" mass="21170">MDLCKEYNGIDGLLVLTSPLHHDDRGYFLENWKKNDLIKFGVPKEFFNNDLQNNVSVSNKGTLRGMHCQGWAKLMTVAWGTFRMCFVDLRRESHTYKKVMSLDVKPGMAVFVPEGVANGAQSLVENGILNYIVTGYYNPNEKYLGITPLDLKLNLPWDMTTTPIISEKDKGSLSYDEVIAIIESDVK</sequence>
<proteinExistence type="predicted"/>
<feature type="active site" description="Proton donor" evidence="1">
    <location>
        <position position="131"/>
    </location>
</feature>
<dbReference type="GO" id="GO:0005829">
    <property type="term" value="C:cytosol"/>
    <property type="evidence" value="ECO:0007669"/>
    <property type="project" value="TreeGrafter"/>
</dbReference>
<dbReference type="GO" id="GO:0008830">
    <property type="term" value="F:dTDP-4-dehydrorhamnose 3,5-epimerase activity"/>
    <property type="evidence" value="ECO:0007669"/>
    <property type="project" value="InterPro"/>
</dbReference>
<dbReference type="Proteomes" id="UP001212217">
    <property type="component" value="Unassembled WGS sequence"/>
</dbReference>
<accession>A0AAW6B5S1</accession>
<dbReference type="RefSeq" id="WP_271988095.1">
    <property type="nucleotide sequence ID" value="NZ_JAQMFS010000108.1"/>
</dbReference>
<dbReference type="GO" id="GO:0000271">
    <property type="term" value="P:polysaccharide biosynthetic process"/>
    <property type="evidence" value="ECO:0007669"/>
    <property type="project" value="TreeGrafter"/>
</dbReference>
<gene>
    <name evidence="3" type="ORF">PNO30_08600</name>
</gene>
<evidence type="ECO:0000313" key="3">
    <source>
        <dbReference type="EMBL" id="MDB6186820.1"/>
    </source>
</evidence>
<feature type="active site" description="Proton acceptor" evidence="1">
    <location>
        <position position="67"/>
    </location>
</feature>
<dbReference type="InterPro" id="IPR000888">
    <property type="entry name" value="RmlC-like"/>
</dbReference>
<protein>
    <submittedName>
        <fullName evidence="3">dTDP-4-dehydrorhamnose 3,5-epimerase family protein</fullName>
    </submittedName>
</protein>